<dbReference type="Gene3D" id="2.60.120.620">
    <property type="entry name" value="q2cbj1_9rhob like domain"/>
    <property type="match status" value="1"/>
</dbReference>
<dbReference type="PANTHER" id="PTHR20883:SF14">
    <property type="entry name" value="PHYTANOYL-COA DIOXYGENASE"/>
    <property type="match status" value="1"/>
</dbReference>
<dbReference type="Pfam" id="PF05721">
    <property type="entry name" value="PhyH"/>
    <property type="match status" value="1"/>
</dbReference>
<dbReference type="PANTHER" id="PTHR20883">
    <property type="entry name" value="PHYTANOYL-COA DIOXYGENASE DOMAIN CONTAINING 1"/>
    <property type="match status" value="1"/>
</dbReference>
<reference evidence="1" key="1">
    <citation type="journal article" date="2024" name="Antonie Van Leeuwenhoek">
        <title>Bradyrhizobium ontarionense sp. nov., a novel bacterial symbiont isolated from Aeschynomene indica (Indian jointvetch), harbours photosynthesis, nitrogen fixation and nitrous oxide (N2O) reductase genes.</title>
        <authorList>
            <person name="Bromfield E.S.P."/>
            <person name="Cloutier S."/>
        </authorList>
    </citation>
    <scope>NUCLEOTIDE SEQUENCE</scope>
    <source>
        <strain evidence="1">A19</strain>
    </source>
</reference>
<evidence type="ECO:0000313" key="1">
    <source>
        <dbReference type="EMBL" id="UFZ06722.1"/>
    </source>
</evidence>
<accession>A0ABY3RI37</accession>
<sequence>MTVSGLRMPALDAADVARFQEQGYLVVRGVLDEADFVPVRREYDELLRERVRTWRAKGLFSGGEDHGGLPFQEHLRRLVELPGFPLTLLAELDITLPHMPFSFIQDDSEFHVGPGVLSLVQNPKVLDVVECILGSEINASPNQHCRIKLPAREVQQFGGRKGETIYAPTLWHQDAMGQLPQSNDTTVLTVWIPTTDVDEENGCLAVVGGEHNDDSLLPWPMDAALIDRLERKSIPLPVKFGDIVLLDKKAPHGSRLNKTAQVRWSFDFRYYPAHQPTDRPWFPNIRVRSKADPGSAVVDAGAWRKSWEDARAMLAGQKLPLPGRREFAQVVADGMIRRWEAGEYPSFPVKDVAAASTPTA</sequence>
<dbReference type="RefSeq" id="WP_231326179.1">
    <property type="nucleotide sequence ID" value="NZ_CP088156.1"/>
</dbReference>
<keyword evidence="1" id="KW-0223">Dioxygenase</keyword>
<keyword evidence="1" id="KW-0560">Oxidoreductase</keyword>
<dbReference type="SUPFAM" id="SSF51197">
    <property type="entry name" value="Clavaminate synthase-like"/>
    <property type="match status" value="1"/>
</dbReference>
<keyword evidence="2" id="KW-1185">Reference proteome</keyword>
<protein>
    <submittedName>
        <fullName evidence="1">Phytanoyl-CoA dioxygenase family protein</fullName>
    </submittedName>
</protein>
<name>A0ABY3RI37_9BRAD</name>
<gene>
    <name evidence="1" type="ORF">LQG66_10655</name>
</gene>
<organism evidence="1 2">
    <name type="scientific">Bradyrhizobium ontarionense</name>
    <dbReference type="NCBI Taxonomy" id="2898149"/>
    <lineage>
        <taxon>Bacteria</taxon>
        <taxon>Pseudomonadati</taxon>
        <taxon>Pseudomonadota</taxon>
        <taxon>Alphaproteobacteria</taxon>
        <taxon>Hyphomicrobiales</taxon>
        <taxon>Nitrobacteraceae</taxon>
        <taxon>Bradyrhizobium</taxon>
    </lineage>
</organism>
<dbReference type="Proteomes" id="UP001431010">
    <property type="component" value="Chromosome"/>
</dbReference>
<dbReference type="InterPro" id="IPR008775">
    <property type="entry name" value="Phytyl_CoA_dOase-like"/>
</dbReference>
<dbReference type="EMBL" id="CP088156">
    <property type="protein sequence ID" value="UFZ06722.1"/>
    <property type="molecule type" value="Genomic_DNA"/>
</dbReference>
<proteinExistence type="predicted"/>
<evidence type="ECO:0000313" key="2">
    <source>
        <dbReference type="Proteomes" id="UP001431010"/>
    </source>
</evidence>
<dbReference type="GO" id="GO:0051213">
    <property type="term" value="F:dioxygenase activity"/>
    <property type="evidence" value="ECO:0007669"/>
    <property type="project" value="UniProtKB-KW"/>
</dbReference>